<dbReference type="EMBL" id="CP034413">
    <property type="protein sequence ID" value="QCI60619.1"/>
    <property type="molecule type" value="Genomic_DNA"/>
</dbReference>
<protein>
    <submittedName>
        <fullName evidence="2">Helix-turn-helix domain-containing protein</fullName>
    </submittedName>
</protein>
<dbReference type="SUPFAM" id="SSF47413">
    <property type="entry name" value="lambda repressor-like DNA-binding domains"/>
    <property type="match status" value="1"/>
</dbReference>
<dbReference type="KEGG" id="obj:EIO64_16585"/>
<dbReference type="Pfam" id="PF13560">
    <property type="entry name" value="HTH_31"/>
    <property type="match status" value="1"/>
</dbReference>
<proteinExistence type="predicted"/>
<dbReference type="PROSITE" id="PS50943">
    <property type="entry name" value="HTH_CROC1"/>
    <property type="match status" value="1"/>
</dbReference>
<keyword evidence="3" id="KW-1185">Reference proteome</keyword>
<sequence length="75" mass="8603">MSADGVFDFGLRLRRLRKDRGMSRASLAKRLDVSKETVYRYEDNLQDPALNRMKRNNGLRSTSLYGCLFITDSGV</sequence>
<dbReference type="InterPro" id="IPR010982">
    <property type="entry name" value="Lambda_DNA-bd_dom_sf"/>
</dbReference>
<dbReference type="GeneID" id="98003706"/>
<dbReference type="GO" id="GO:0003677">
    <property type="term" value="F:DNA binding"/>
    <property type="evidence" value="ECO:0007669"/>
    <property type="project" value="InterPro"/>
</dbReference>
<evidence type="ECO:0000313" key="2">
    <source>
        <dbReference type="EMBL" id="QCI60619.1"/>
    </source>
</evidence>
<evidence type="ECO:0000259" key="1">
    <source>
        <dbReference type="PROSITE" id="PS50943"/>
    </source>
</evidence>
<name>A0A4D7AN04_9FIRM</name>
<gene>
    <name evidence="2" type="ORF">EIO64_16585</name>
</gene>
<reference evidence="3" key="1">
    <citation type="submission" date="2018-12" db="EMBL/GenBank/DDBJ databases">
        <title>Dusodibacter welbiota gen. nov., sp. nov., isolated from human faeces and emended description of the Oscillibacter genus.</title>
        <authorList>
            <person name="Le Roy T."/>
            <person name="Van der Smissen P."/>
            <person name="Delzenne N."/>
            <person name="Muccioli G."/>
            <person name="Collet J.F."/>
            <person name="Cani P.D."/>
        </authorList>
    </citation>
    <scope>NUCLEOTIDE SEQUENCE [LARGE SCALE GENOMIC DNA]</scope>
    <source>
        <strain evidence="3">J115</strain>
    </source>
</reference>
<organism evidence="2 3">
    <name type="scientific">Dysosmobacter welbionis</name>
    <dbReference type="NCBI Taxonomy" id="2093857"/>
    <lineage>
        <taxon>Bacteria</taxon>
        <taxon>Bacillati</taxon>
        <taxon>Bacillota</taxon>
        <taxon>Clostridia</taxon>
        <taxon>Eubacteriales</taxon>
        <taxon>Oscillospiraceae</taxon>
        <taxon>Dysosmobacter</taxon>
    </lineage>
</organism>
<dbReference type="CDD" id="cd00093">
    <property type="entry name" value="HTH_XRE"/>
    <property type="match status" value="1"/>
</dbReference>
<dbReference type="Gene3D" id="1.10.260.40">
    <property type="entry name" value="lambda repressor-like DNA-binding domains"/>
    <property type="match status" value="1"/>
</dbReference>
<evidence type="ECO:0000313" key="3">
    <source>
        <dbReference type="Proteomes" id="UP000298642"/>
    </source>
</evidence>
<dbReference type="InterPro" id="IPR001387">
    <property type="entry name" value="Cro/C1-type_HTH"/>
</dbReference>
<dbReference type="Proteomes" id="UP000298642">
    <property type="component" value="Chromosome"/>
</dbReference>
<dbReference type="AlphaFoldDB" id="A0A4D7AN04"/>
<accession>A0A4D7AN04</accession>
<feature type="domain" description="HTH cro/C1-type" evidence="1">
    <location>
        <begin position="13"/>
        <end position="55"/>
    </location>
</feature>
<dbReference type="RefSeq" id="WP_081692158.1">
    <property type="nucleotide sequence ID" value="NZ_CP034413.3"/>
</dbReference>